<sequence length="103" mass="12114">MIISTQYHRSPELDSSFLNRLTLWWFNAIPVLGSRKALEVNDLYQLNEGSTSAYLVPKWESFWQPAMRSQCDHHVSMTLILMMRRISDNDENYETKTALIFLT</sequence>
<reference evidence="1 2" key="2">
    <citation type="submission" date="2018-11" db="EMBL/GenBank/DDBJ databases">
        <authorList>
            <consortium name="Pathogen Informatics"/>
        </authorList>
    </citation>
    <scope>NUCLEOTIDE SEQUENCE [LARGE SCALE GENOMIC DNA]</scope>
</reference>
<evidence type="ECO:0000313" key="2">
    <source>
        <dbReference type="Proteomes" id="UP000267096"/>
    </source>
</evidence>
<proteinExistence type="predicted"/>
<name>A0A0M3JL39_ANISI</name>
<dbReference type="AlphaFoldDB" id="A0A0M3JL39"/>
<accession>A0A0M3JL39</accession>
<dbReference type="WBParaSite" id="ASIM_0000836601-mRNA-1">
    <property type="protein sequence ID" value="ASIM_0000836601-mRNA-1"/>
    <property type="gene ID" value="ASIM_0000836601"/>
</dbReference>
<dbReference type="OrthoDB" id="5863696at2759"/>
<dbReference type="Proteomes" id="UP000267096">
    <property type="component" value="Unassembled WGS sequence"/>
</dbReference>
<protein>
    <submittedName>
        <fullName evidence="1 3">Uncharacterized protein</fullName>
    </submittedName>
</protein>
<reference evidence="3" key="1">
    <citation type="submission" date="2017-02" db="UniProtKB">
        <authorList>
            <consortium name="WormBaseParasite"/>
        </authorList>
    </citation>
    <scope>IDENTIFICATION</scope>
</reference>
<keyword evidence="2" id="KW-1185">Reference proteome</keyword>
<organism evidence="3">
    <name type="scientific">Anisakis simplex</name>
    <name type="common">Herring worm</name>
    <dbReference type="NCBI Taxonomy" id="6269"/>
    <lineage>
        <taxon>Eukaryota</taxon>
        <taxon>Metazoa</taxon>
        <taxon>Ecdysozoa</taxon>
        <taxon>Nematoda</taxon>
        <taxon>Chromadorea</taxon>
        <taxon>Rhabditida</taxon>
        <taxon>Spirurina</taxon>
        <taxon>Ascaridomorpha</taxon>
        <taxon>Ascaridoidea</taxon>
        <taxon>Anisakidae</taxon>
        <taxon>Anisakis</taxon>
        <taxon>Anisakis simplex complex</taxon>
    </lineage>
</organism>
<gene>
    <name evidence="1" type="ORF">ASIM_LOCUS8125</name>
</gene>
<dbReference type="EMBL" id="UYRR01021179">
    <property type="protein sequence ID" value="VDK30865.1"/>
    <property type="molecule type" value="Genomic_DNA"/>
</dbReference>
<evidence type="ECO:0000313" key="3">
    <source>
        <dbReference type="WBParaSite" id="ASIM_0000836601-mRNA-1"/>
    </source>
</evidence>
<evidence type="ECO:0000313" key="1">
    <source>
        <dbReference type="EMBL" id="VDK30865.1"/>
    </source>
</evidence>